<dbReference type="PANTHER" id="PTHR46696:SF4">
    <property type="entry name" value="BIOTIN BIOSYNTHESIS CYTOCHROME P450"/>
    <property type="match status" value="1"/>
</dbReference>
<organism evidence="9 10">
    <name type="scientific">Mycobacterium ahvazicum</name>
    <dbReference type="NCBI Taxonomy" id="1964395"/>
    <lineage>
        <taxon>Bacteria</taxon>
        <taxon>Bacillati</taxon>
        <taxon>Actinomycetota</taxon>
        <taxon>Actinomycetes</taxon>
        <taxon>Mycobacteriales</taxon>
        <taxon>Mycobacteriaceae</taxon>
        <taxon>Mycobacterium</taxon>
        <taxon>Mycobacterium simiae complex</taxon>
    </lineage>
</organism>
<proteinExistence type="inferred from homology"/>
<dbReference type="GO" id="GO:0020037">
    <property type="term" value="F:heme binding"/>
    <property type="evidence" value="ECO:0007669"/>
    <property type="project" value="InterPro"/>
</dbReference>
<evidence type="ECO:0000256" key="6">
    <source>
        <dbReference type="ARBA" id="ARBA00023004"/>
    </source>
</evidence>
<dbReference type="PROSITE" id="PS00086">
    <property type="entry name" value="CYTOCHROME_P450"/>
    <property type="match status" value="1"/>
</dbReference>
<keyword evidence="6 8" id="KW-0408">Iron</keyword>
<dbReference type="AlphaFoldDB" id="A0A2K4Y7N0"/>
<feature type="non-terminal residue" evidence="9">
    <location>
        <position position="1"/>
    </location>
</feature>
<evidence type="ECO:0000256" key="3">
    <source>
        <dbReference type="ARBA" id="ARBA00022617"/>
    </source>
</evidence>
<evidence type="ECO:0000256" key="7">
    <source>
        <dbReference type="ARBA" id="ARBA00023033"/>
    </source>
</evidence>
<comment type="similarity">
    <text evidence="2 8">Belongs to the cytochrome P450 family.</text>
</comment>
<dbReference type="GO" id="GO:0006707">
    <property type="term" value="P:cholesterol catabolic process"/>
    <property type="evidence" value="ECO:0007669"/>
    <property type="project" value="TreeGrafter"/>
</dbReference>
<keyword evidence="4 8" id="KW-0479">Metal-binding</keyword>
<dbReference type="InterPro" id="IPR036396">
    <property type="entry name" value="Cyt_P450_sf"/>
</dbReference>
<dbReference type="PRINTS" id="PR00359">
    <property type="entry name" value="BP450"/>
</dbReference>
<dbReference type="PRINTS" id="PR00385">
    <property type="entry name" value="P450"/>
</dbReference>
<evidence type="ECO:0000256" key="4">
    <source>
        <dbReference type="ARBA" id="ARBA00022723"/>
    </source>
</evidence>
<keyword evidence="7 8" id="KW-0503">Monooxygenase</keyword>
<dbReference type="FunFam" id="1.10.630.10:FF:000018">
    <property type="entry name" value="Cytochrome P450 monooxygenase"/>
    <property type="match status" value="1"/>
</dbReference>
<dbReference type="GO" id="GO:0008395">
    <property type="term" value="F:steroid hydroxylase activity"/>
    <property type="evidence" value="ECO:0007669"/>
    <property type="project" value="TreeGrafter"/>
</dbReference>
<dbReference type="InterPro" id="IPR002397">
    <property type="entry name" value="Cyt_P450_B"/>
</dbReference>
<dbReference type="GO" id="GO:0036199">
    <property type="term" value="F:cholest-4-en-3-one 26-monooxygenase activity"/>
    <property type="evidence" value="ECO:0007669"/>
    <property type="project" value="TreeGrafter"/>
</dbReference>
<keyword evidence="5 8" id="KW-0560">Oxidoreductase</keyword>
<dbReference type="CDD" id="cd20625">
    <property type="entry name" value="CYP164-like"/>
    <property type="match status" value="1"/>
</dbReference>
<name>A0A2K4Y7N0_9MYCO</name>
<dbReference type="Gene3D" id="1.10.630.10">
    <property type="entry name" value="Cytochrome P450"/>
    <property type="match status" value="1"/>
</dbReference>
<dbReference type="Proteomes" id="UP000236318">
    <property type="component" value="Unassembled WGS sequence"/>
</dbReference>
<dbReference type="PANTHER" id="PTHR46696">
    <property type="entry name" value="P450, PUTATIVE (EUROFUNG)-RELATED"/>
    <property type="match status" value="1"/>
</dbReference>
<evidence type="ECO:0000313" key="9">
    <source>
        <dbReference type="EMBL" id="SOX52799.1"/>
    </source>
</evidence>
<evidence type="ECO:0000256" key="2">
    <source>
        <dbReference type="ARBA" id="ARBA00010617"/>
    </source>
</evidence>
<evidence type="ECO:0000256" key="1">
    <source>
        <dbReference type="ARBA" id="ARBA00001971"/>
    </source>
</evidence>
<evidence type="ECO:0000313" key="10">
    <source>
        <dbReference type="Proteomes" id="UP000236318"/>
    </source>
</evidence>
<protein>
    <submittedName>
        <fullName evidence="9">Cytochrome P450</fullName>
    </submittedName>
</protein>
<dbReference type="InterPro" id="IPR017972">
    <property type="entry name" value="Cyt_P450_CS"/>
</dbReference>
<dbReference type="InterPro" id="IPR001128">
    <property type="entry name" value="Cyt_P450"/>
</dbReference>
<keyword evidence="10" id="KW-1185">Reference proteome</keyword>
<evidence type="ECO:0000256" key="5">
    <source>
        <dbReference type="ARBA" id="ARBA00023002"/>
    </source>
</evidence>
<dbReference type="SUPFAM" id="SSF48264">
    <property type="entry name" value="Cytochrome P450"/>
    <property type="match status" value="1"/>
</dbReference>
<gene>
    <name evidence="9" type="ORF">MAAFP003_1466</name>
</gene>
<dbReference type="GO" id="GO:0005506">
    <property type="term" value="F:iron ion binding"/>
    <property type="evidence" value="ECO:0007669"/>
    <property type="project" value="InterPro"/>
</dbReference>
<keyword evidence="3 8" id="KW-0349">Heme</keyword>
<dbReference type="Pfam" id="PF00067">
    <property type="entry name" value="p450"/>
    <property type="match status" value="1"/>
</dbReference>
<evidence type="ECO:0000256" key="8">
    <source>
        <dbReference type="RuleBase" id="RU000461"/>
    </source>
</evidence>
<reference evidence="9" key="1">
    <citation type="submission" date="2018-01" db="EMBL/GenBank/DDBJ databases">
        <authorList>
            <consortium name="Urmite Genomes"/>
        </authorList>
    </citation>
    <scope>NUCLEOTIDE SEQUENCE [LARGE SCALE GENOMIC DNA]</scope>
    <source>
        <strain evidence="9">AFP003</strain>
    </source>
</reference>
<sequence>VICSGDDVAASPRRIVIRTSIWFRWMARYGAPRAFLAVQARRGQPLARFLLGRARGDEMYRLVDDIRQQGRLVRRPFVWVSADHEICRMVLRDDRFGVTNIVNAPLPQPFPALLDRTDPGLPNPVERPAMVMSNPPDHTRYRRLFAQSFTPRAIDRLGARVEEITAELLDGLERNPRPDLVADFATELPVAVITEILGLPVDARPQVREWGYGLAPLLDFGTSWKTFRHAVERLHEVDSYAAAFIERARAGDSRDDPFGRVAAGGELTHREFAANAALLVGAGFETTVNLIGNGIVLLLQHPHQLALLRDDPGLWPAAVEEILRFESPVQMLVRSARRDAEIAGEHIRAGSMFVLLMGGANRDPRVFSDPGRFDITRPNARDHVAFGSGIHGCLGAALARVEGVIALRTLFERFPTLSLREQPEPLELVTLHGFKRLPVELRTRPAGEVSQAQ</sequence>
<comment type="cofactor">
    <cofactor evidence="1">
        <name>heme</name>
        <dbReference type="ChEBI" id="CHEBI:30413"/>
    </cofactor>
</comment>
<dbReference type="EMBL" id="FXEG02000002">
    <property type="protein sequence ID" value="SOX52799.1"/>
    <property type="molecule type" value="Genomic_DNA"/>
</dbReference>
<accession>A0A2K4Y7N0</accession>
<comment type="caution">
    <text evidence="9">The sequence shown here is derived from an EMBL/GenBank/DDBJ whole genome shotgun (WGS) entry which is preliminary data.</text>
</comment>